<dbReference type="SUPFAM" id="SSF46689">
    <property type="entry name" value="Homeodomain-like"/>
    <property type="match status" value="2"/>
</dbReference>
<dbReference type="GO" id="GO:0006357">
    <property type="term" value="P:regulation of transcription by RNA polymerase II"/>
    <property type="evidence" value="ECO:0007669"/>
    <property type="project" value="InterPro"/>
</dbReference>
<name>A0A6P4YN04_BRABE</name>
<reference evidence="15" key="1">
    <citation type="submission" date="2025-08" db="UniProtKB">
        <authorList>
            <consortium name="RefSeq"/>
        </authorList>
    </citation>
    <scope>IDENTIFICATION</scope>
    <source>
        <tissue evidence="15">Gonad</tissue>
    </source>
</reference>
<dbReference type="Pfam" id="PF22941">
    <property type="entry name" value="TADA2A-like_3rd"/>
    <property type="match status" value="1"/>
</dbReference>
<dbReference type="PROSITE" id="PS01357">
    <property type="entry name" value="ZF_ZZ_1"/>
    <property type="match status" value="1"/>
</dbReference>
<comment type="subcellular location">
    <subcellularLocation>
        <location evidence="1 8">Nucleus</location>
    </subcellularLocation>
</comment>
<evidence type="ECO:0000259" key="12">
    <source>
        <dbReference type="PROSITE" id="PS50135"/>
    </source>
</evidence>
<dbReference type="GO" id="GO:0005634">
    <property type="term" value="C:nucleus"/>
    <property type="evidence" value="ECO:0007669"/>
    <property type="project" value="UniProtKB-SubCell"/>
</dbReference>
<evidence type="ECO:0000256" key="9">
    <source>
        <dbReference type="PROSITE-ProRule" id="PRU00228"/>
    </source>
</evidence>
<dbReference type="SUPFAM" id="SSF57850">
    <property type="entry name" value="RING/U-box"/>
    <property type="match status" value="1"/>
</dbReference>
<evidence type="ECO:0000256" key="2">
    <source>
        <dbReference type="ARBA" id="ARBA00022723"/>
    </source>
</evidence>
<protein>
    <recommendedName>
        <fullName evidence="8">Transcriptional adapter</fullName>
    </recommendedName>
</protein>
<dbReference type="KEGG" id="bbel:109474846"/>
<dbReference type="SMART" id="SM00291">
    <property type="entry name" value="ZnF_ZZ"/>
    <property type="match status" value="1"/>
</dbReference>
<dbReference type="GO" id="GO:0070461">
    <property type="term" value="C:SAGA-type complex"/>
    <property type="evidence" value="ECO:0007669"/>
    <property type="project" value="UniProtKB-ARBA"/>
</dbReference>
<keyword evidence="5 8" id="KW-0805">Transcription regulation</keyword>
<evidence type="ECO:0000256" key="8">
    <source>
        <dbReference type="PIRNR" id="PIRNR025024"/>
    </source>
</evidence>
<feature type="domain" description="Myb-like" evidence="11">
    <location>
        <begin position="82"/>
        <end position="133"/>
    </location>
</feature>
<gene>
    <name evidence="15" type="primary">LOC109474846</name>
</gene>
<evidence type="ECO:0000256" key="1">
    <source>
        <dbReference type="ARBA" id="ARBA00004123"/>
    </source>
</evidence>
<dbReference type="InterPro" id="IPR041983">
    <property type="entry name" value="ADA2-like_ZZ"/>
</dbReference>
<evidence type="ECO:0000259" key="13">
    <source>
        <dbReference type="PROSITE" id="PS51293"/>
    </source>
</evidence>
<evidence type="ECO:0000256" key="10">
    <source>
        <dbReference type="SAM" id="MobiDB-lite"/>
    </source>
</evidence>
<feature type="domain" description="SANT" evidence="13">
    <location>
        <begin position="85"/>
        <end position="137"/>
    </location>
</feature>
<dbReference type="Gene3D" id="3.30.60.90">
    <property type="match status" value="1"/>
</dbReference>
<dbReference type="GO" id="GO:0006338">
    <property type="term" value="P:chromatin remodeling"/>
    <property type="evidence" value="ECO:0007669"/>
    <property type="project" value="TreeGrafter"/>
</dbReference>
<dbReference type="Gene3D" id="1.10.10.10">
    <property type="entry name" value="Winged helix-like DNA-binding domain superfamily/Winged helix DNA-binding domain"/>
    <property type="match status" value="1"/>
</dbReference>
<evidence type="ECO:0000256" key="7">
    <source>
        <dbReference type="ARBA" id="ARBA00023242"/>
    </source>
</evidence>
<dbReference type="InterPro" id="IPR000433">
    <property type="entry name" value="Znf_ZZ"/>
</dbReference>
<dbReference type="InterPro" id="IPR055141">
    <property type="entry name" value="TADA2A_B-like_dom"/>
</dbReference>
<evidence type="ECO:0000313" key="14">
    <source>
        <dbReference type="Proteomes" id="UP000515135"/>
    </source>
</evidence>
<dbReference type="PANTHER" id="PTHR12374:SF63">
    <property type="entry name" value="TRANSCRIPTIONAL ADAPTER 2-BETA"/>
    <property type="match status" value="1"/>
</dbReference>
<proteinExistence type="predicted"/>
<dbReference type="Pfam" id="PF00249">
    <property type="entry name" value="Myb_DNA-binding"/>
    <property type="match status" value="1"/>
</dbReference>
<keyword evidence="6 8" id="KW-0804">Transcription</keyword>
<dbReference type="GeneID" id="109474846"/>
<dbReference type="InterPro" id="IPR043145">
    <property type="entry name" value="Znf_ZZ_sf"/>
</dbReference>
<dbReference type="InterPro" id="IPR017884">
    <property type="entry name" value="SANT_dom"/>
</dbReference>
<feature type="compositionally biased region" description="Basic and acidic residues" evidence="10">
    <location>
        <begin position="357"/>
        <end position="380"/>
    </location>
</feature>
<dbReference type="AlphaFoldDB" id="A0A6P4YN04"/>
<dbReference type="PROSITE" id="PS50090">
    <property type="entry name" value="MYB_LIKE"/>
    <property type="match status" value="1"/>
</dbReference>
<evidence type="ECO:0000313" key="15">
    <source>
        <dbReference type="RefSeq" id="XP_019630850.1"/>
    </source>
</evidence>
<accession>A0A6P4YN04</accession>
<dbReference type="FunFam" id="3.30.60.90:FF:000008">
    <property type="entry name" value="Transcriptional adapter 2"/>
    <property type="match status" value="1"/>
</dbReference>
<dbReference type="OrthoDB" id="270417at2759"/>
<feature type="region of interest" description="Disordered" evidence="10">
    <location>
        <begin position="331"/>
        <end position="380"/>
    </location>
</feature>
<sequence length="459" mass="53125">MQHPEMYPGNLDVINQSAEMARWRVENEQKYYCNYCQVDITTLRVKCAVCNDFDLCLECFSSGAELGNHTRDHDYQIVDQGNFSLCESEWTALEELAVLEGIEQYGYGNWEEIADHIGNKTSQEVIEFYQARFVHGNLGKSCIPEESPYKVVDHTSSKDGPLSPSLSTPPQPPAELTLQEQQELGYMPLRDDFEREYDNEAESMVSTLAVNYDDDDLETALKLAQVDMFLRRLKERQRRKRIAREYGLVGIFFNKQKQQAKRKLSKDEKELRDRMKVYSQFHASEQHEQFFENLQKEKQMRSRIKELMRYRRNGITKLEECSEYEAARYKREKRKENKKKMASSAASKKGGALAGGKKPEEKEGKKSADEKDSGSDSEKYQGIKSAPCFNLLSEREKTLCSSMGMNPAKYMTVKTIIIKDHVQRRQGIPTKTRYPQNLDKLHRKRIISFLADSGWITVG</sequence>
<evidence type="ECO:0000256" key="6">
    <source>
        <dbReference type="ARBA" id="ARBA00023163"/>
    </source>
</evidence>
<evidence type="ECO:0000256" key="3">
    <source>
        <dbReference type="ARBA" id="ARBA00022771"/>
    </source>
</evidence>
<organism evidence="14 15">
    <name type="scientific">Branchiostoma belcheri</name>
    <name type="common">Amphioxus</name>
    <dbReference type="NCBI Taxonomy" id="7741"/>
    <lineage>
        <taxon>Eukaryota</taxon>
        <taxon>Metazoa</taxon>
        <taxon>Chordata</taxon>
        <taxon>Cephalochordata</taxon>
        <taxon>Leptocardii</taxon>
        <taxon>Amphioxiformes</taxon>
        <taxon>Branchiostomatidae</taxon>
        <taxon>Branchiostoma</taxon>
    </lineage>
</organism>
<feature type="domain" description="ZZ-type" evidence="12">
    <location>
        <begin position="28"/>
        <end position="83"/>
    </location>
</feature>
<evidence type="ECO:0000259" key="11">
    <source>
        <dbReference type="PROSITE" id="PS50090"/>
    </source>
</evidence>
<dbReference type="PANTHER" id="PTHR12374">
    <property type="entry name" value="TRANSCRIPTIONAL ADAPTOR 2 ADA2 -RELATED"/>
    <property type="match status" value="1"/>
</dbReference>
<dbReference type="InterPro" id="IPR016827">
    <property type="entry name" value="Ada2/TADA2"/>
</dbReference>
<keyword evidence="4" id="KW-0862">Zinc</keyword>
<dbReference type="FunFam" id="1.10.10.10:FF:000185">
    <property type="entry name" value="Transcriptional adapter"/>
    <property type="match status" value="1"/>
</dbReference>
<dbReference type="GO" id="GO:0003713">
    <property type="term" value="F:transcription coactivator activity"/>
    <property type="evidence" value="ECO:0007669"/>
    <property type="project" value="InterPro"/>
</dbReference>
<dbReference type="CDD" id="cd02335">
    <property type="entry name" value="ZZ_ADA2"/>
    <property type="match status" value="1"/>
</dbReference>
<dbReference type="InterPro" id="IPR001005">
    <property type="entry name" value="SANT/Myb"/>
</dbReference>
<keyword evidence="2" id="KW-0479">Metal-binding</keyword>
<feature type="region of interest" description="Disordered" evidence="10">
    <location>
        <begin position="152"/>
        <end position="173"/>
    </location>
</feature>
<dbReference type="PIRSF" id="PIRSF025024">
    <property type="entry name" value="Transcriptional_adaptor_2"/>
    <property type="match status" value="1"/>
</dbReference>
<keyword evidence="7 8" id="KW-0539">Nucleus</keyword>
<dbReference type="Gene3D" id="1.10.10.60">
    <property type="entry name" value="Homeodomain-like"/>
    <property type="match status" value="1"/>
</dbReference>
<evidence type="ECO:0000256" key="4">
    <source>
        <dbReference type="ARBA" id="ARBA00022833"/>
    </source>
</evidence>
<dbReference type="PROSITE" id="PS51293">
    <property type="entry name" value="SANT"/>
    <property type="match status" value="1"/>
</dbReference>
<feature type="compositionally biased region" description="Basic residues" evidence="10">
    <location>
        <begin position="331"/>
        <end position="341"/>
    </location>
</feature>
<dbReference type="Pfam" id="PF25299">
    <property type="entry name" value="ZZ_ADA2"/>
    <property type="match status" value="1"/>
</dbReference>
<keyword evidence="14" id="KW-1185">Reference proteome</keyword>
<dbReference type="GO" id="GO:0008270">
    <property type="term" value="F:zinc ion binding"/>
    <property type="evidence" value="ECO:0007669"/>
    <property type="project" value="UniProtKB-KW"/>
</dbReference>
<dbReference type="PROSITE" id="PS50135">
    <property type="entry name" value="ZF_ZZ_2"/>
    <property type="match status" value="1"/>
</dbReference>
<dbReference type="InterPro" id="IPR009057">
    <property type="entry name" value="Homeodomain-like_sf"/>
</dbReference>
<dbReference type="Proteomes" id="UP000515135">
    <property type="component" value="Unplaced"/>
</dbReference>
<dbReference type="InterPro" id="IPR036388">
    <property type="entry name" value="WH-like_DNA-bd_sf"/>
</dbReference>
<dbReference type="GO" id="GO:0003682">
    <property type="term" value="F:chromatin binding"/>
    <property type="evidence" value="ECO:0007669"/>
    <property type="project" value="TreeGrafter"/>
</dbReference>
<dbReference type="SMART" id="SM00717">
    <property type="entry name" value="SANT"/>
    <property type="match status" value="1"/>
</dbReference>
<feature type="compositionally biased region" description="Low complexity" evidence="10">
    <location>
        <begin position="342"/>
        <end position="351"/>
    </location>
</feature>
<dbReference type="RefSeq" id="XP_019630850.1">
    <property type="nucleotide sequence ID" value="XM_019775291.1"/>
</dbReference>
<keyword evidence="3 9" id="KW-0863">Zinc-finger</keyword>
<dbReference type="CDD" id="cd00167">
    <property type="entry name" value="SANT"/>
    <property type="match status" value="1"/>
</dbReference>
<evidence type="ECO:0000256" key="5">
    <source>
        <dbReference type="ARBA" id="ARBA00023015"/>
    </source>
</evidence>